<evidence type="ECO:0000313" key="6">
    <source>
        <dbReference type="Proteomes" id="UP001501237"/>
    </source>
</evidence>
<evidence type="ECO:0000256" key="3">
    <source>
        <dbReference type="ARBA" id="ARBA00023004"/>
    </source>
</evidence>
<organism evidence="5 6">
    <name type="scientific">Actinocorallia longicatena</name>
    <dbReference type="NCBI Taxonomy" id="111803"/>
    <lineage>
        <taxon>Bacteria</taxon>
        <taxon>Bacillati</taxon>
        <taxon>Actinomycetota</taxon>
        <taxon>Actinomycetes</taxon>
        <taxon>Streptosporangiales</taxon>
        <taxon>Thermomonosporaceae</taxon>
        <taxon>Actinocorallia</taxon>
    </lineage>
</organism>
<comment type="caution">
    <text evidence="5">The sequence shown here is derived from an EMBL/GenBank/DDBJ whole genome shotgun (WGS) entry which is preliminary data.</text>
</comment>
<dbReference type="Proteomes" id="UP001501237">
    <property type="component" value="Unassembled WGS sequence"/>
</dbReference>
<dbReference type="SUPFAM" id="SSF51197">
    <property type="entry name" value="Clavaminate synthase-like"/>
    <property type="match status" value="1"/>
</dbReference>
<dbReference type="PROSITE" id="PS51184">
    <property type="entry name" value="JMJC"/>
    <property type="match status" value="1"/>
</dbReference>
<dbReference type="PANTHER" id="PTHR13096">
    <property type="entry name" value="MINA53 MYC INDUCED NUCLEAR ANTIGEN"/>
    <property type="match status" value="1"/>
</dbReference>
<evidence type="ECO:0000313" key="5">
    <source>
        <dbReference type="EMBL" id="GAA3218711.1"/>
    </source>
</evidence>
<keyword evidence="2" id="KW-0479">Metal-binding</keyword>
<comment type="cofactor">
    <cofactor evidence="1">
        <name>Fe(2+)</name>
        <dbReference type="ChEBI" id="CHEBI:29033"/>
    </cofactor>
</comment>
<reference evidence="6" key="1">
    <citation type="journal article" date="2019" name="Int. J. Syst. Evol. Microbiol.">
        <title>The Global Catalogue of Microorganisms (GCM) 10K type strain sequencing project: providing services to taxonomists for standard genome sequencing and annotation.</title>
        <authorList>
            <consortium name="The Broad Institute Genomics Platform"/>
            <consortium name="The Broad Institute Genome Sequencing Center for Infectious Disease"/>
            <person name="Wu L."/>
            <person name="Ma J."/>
        </authorList>
    </citation>
    <scope>NUCLEOTIDE SEQUENCE [LARGE SCALE GENOMIC DNA]</scope>
    <source>
        <strain evidence="6">JCM 9377</strain>
    </source>
</reference>
<keyword evidence="6" id="KW-1185">Reference proteome</keyword>
<dbReference type="Pfam" id="PF08007">
    <property type="entry name" value="JmjC_2"/>
    <property type="match status" value="1"/>
</dbReference>
<evidence type="ECO:0000259" key="4">
    <source>
        <dbReference type="PROSITE" id="PS51184"/>
    </source>
</evidence>
<feature type="domain" description="JmjC" evidence="4">
    <location>
        <begin position="95"/>
        <end position="231"/>
    </location>
</feature>
<name>A0ABP6QDS5_9ACTN</name>
<proteinExistence type="predicted"/>
<dbReference type="InterPro" id="IPR039994">
    <property type="entry name" value="NO66-like"/>
</dbReference>
<dbReference type="InterPro" id="IPR003347">
    <property type="entry name" value="JmjC_dom"/>
</dbReference>
<keyword evidence="3" id="KW-0408">Iron</keyword>
<evidence type="ECO:0000256" key="2">
    <source>
        <dbReference type="ARBA" id="ARBA00022723"/>
    </source>
</evidence>
<dbReference type="Gene3D" id="2.60.120.650">
    <property type="entry name" value="Cupin"/>
    <property type="match status" value="1"/>
</dbReference>
<dbReference type="PANTHER" id="PTHR13096:SF9">
    <property type="entry name" value="BIFUNCTIONAL LYSINE-SPECIFIC DEMETHYLASE AND HISTIDYL-HYDROXYLASE"/>
    <property type="match status" value="1"/>
</dbReference>
<dbReference type="EMBL" id="BAAAUV010000010">
    <property type="protein sequence ID" value="GAA3218711.1"/>
    <property type="molecule type" value="Genomic_DNA"/>
</dbReference>
<sequence>MAPVGLREFFGGHHESAPLHVPGEPERFRDLPQLADVDFLLTATVSDRIRPVDGERLVRSEAGGGLTERRVRTLSSLAVDVQDVYRAYDEGFTLIVNRLHRRHDAVARLCRELQAQLRFPVGANLYLTPARSQGFLPHSDSHDVYILQLHGSKVWHVSPPETELPLRTEQGGPRALPEPDVLTLAPGDVLYLPRGWRHAALTGEASSMHLTVGVEAYTWHDYLTVALDVLAESDVAFRSALPRSYFDGPADPARMDALTTRLTSALADPSVRAQARDRLRSRLSRETLPTGFQRFASLDALPALEPGAKILRDPDITCVVRTVAAETTIEFLGNHVTGPAIVAPALEFIAAETRFAIADLPGPLTDTDRLDLVRRLISEGLLEVDPT</sequence>
<protein>
    <recommendedName>
        <fullName evidence="4">JmjC domain-containing protein</fullName>
    </recommendedName>
</protein>
<evidence type="ECO:0000256" key="1">
    <source>
        <dbReference type="ARBA" id="ARBA00001954"/>
    </source>
</evidence>
<accession>A0ABP6QDS5</accession>
<dbReference type="SMART" id="SM00558">
    <property type="entry name" value="JmjC"/>
    <property type="match status" value="1"/>
</dbReference>
<gene>
    <name evidence="5" type="ORF">GCM10010468_42330</name>
</gene>